<reference evidence="1 2" key="1">
    <citation type="submission" date="2023-07" db="EMBL/GenBank/DDBJ databases">
        <title>Genomic Encyclopedia of Type Strains, Phase IV (KMG-IV): sequencing the most valuable type-strain genomes for metagenomic binning, comparative biology and taxonomic classification.</title>
        <authorList>
            <person name="Goeker M."/>
        </authorList>
    </citation>
    <scope>NUCLEOTIDE SEQUENCE [LARGE SCALE GENOMIC DNA]</scope>
    <source>
        <strain evidence="1 2">DSM 23837</strain>
    </source>
</reference>
<organism evidence="1 2">
    <name type="scientific">Bacillus chungangensis</name>
    <dbReference type="NCBI Taxonomy" id="587633"/>
    <lineage>
        <taxon>Bacteria</taxon>
        <taxon>Bacillati</taxon>
        <taxon>Bacillota</taxon>
        <taxon>Bacilli</taxon>
        <taxon>Bacillales</taxon>
        <taxon>Bacillaceae</taxon>
        <taxon>Bacillus</taxon>
    </lineage>
</organism>
<proteinExistence type="predicted"/>
<keyword evidence="2" id="KW-1185">Reference proteome</keyword>
<evidence type="ECO:0000313" key="1">
    <source>
        <dbReference type="EMBL" id="MDQ0178258.1"/>
    </source>
</evidence>
<gene>
    <name evidence="1" type="ORF">J2S08_004162</name>
</gene>
<sequence length="83" mass="10135">MMIGLLVHEKEKEEMIYLLKREMDEILYDLDDHRIDSMIKRAMKERYSILFTLFKKVASHHDCLKYIAPTKIKRNITKNMYKK</sequence>
<name>A0ABT9WY89_9BACI</name>
<evidence type="ECO:0000313" key="2">
    <source>
        <dbReference type="Proteomes" id="UP001223586"/>
    </source>
</evidence>
<protein>
    <submittedName>
        <fullName evidence="1">Uncharacterized protein</fullName>
    </submittedName>
</protein>
<accession>A0ABT9WY89</accession>
<dbReference type="EMBL" id="JAUSTT010000038">
    <property type="protein sequence ID" value="MDQ0178258.1"/>
    <property type="molecule type" value="Genomic_DNA"/>
</dbReference>
<dbReference type="Proteomes" id="UP001223586">
    <property type="component" value="Unassembled WGS sequence"/>
</dbReference>
<comment type="caution">
    <text evidence="1">The sequence shown here is derived from an EMBL/GenBank/DDBJ whole genome shotgun (WGS) entry which is preliminary data.</text>
</comment>